<evidence type="ECO:0000313" key="2">
    <source>
        <dbReference type="Proteomes" id="UP001432222"/>
    </source>
</evidence>
<keyword evidence="2" id="KW-1185">Reference proteome</keyword>
<accession>A0ABZ1UE69</accession>
<sequence length="364" mass="38133">MVLMGKVVPAPAPPALVDALQSARITSSSGATSGFQLTFAVGRQSPVSRVMLPGGLLDPKTRVIVVAVVAGLPHVLMDGVITRHEMNPGQTPGSSTLTLTGEDLSLLMDLGHVERGHPGLPHHLRVMTVCAQYAQYGIVPVAVPPRISAVPNPAVQIPVQSATDLAYLRSLAAEVGHVFHIEPGPVPGASTAYWGPEVRAGKPQPALTVDSGTAGNVESLSFGFDGLSRTRYTARFVEPATKATTTVPDIGSVQPPLAQSAPPALREQPLTGQAGRSLAEAQLWGLSRTAESADAVIGHGRLDVLRYGHVLNPRTLVGVRGAGRSHDGLYYVRSVTHDIVRGGYKQSFTLVRDGLVSKASVVIP</sequence>
<proteinExistence type="predicted"/>
<dbReference type="RefSeq" id="WP_328959111.1">
    <property type="nucleotide sequence ID" value="NZ_CP108110.1"/>
</dbReference>
<name>A0ABZ1UE69_9ACTN</name>
<reference evidence="1" key="1">
    <citation type="submission" date="2022-10" db="EMBL/GenBank/DDBJ databases">
        <title>The complete genomes of actinobacterial strains from the NBC collection.</title>
        <authorList>
            <person name="Joergensen T.S."/>
            <person name="Alvarez Arevalo M."/>
            <person name="Sterndorff E.B."/>
            <person name="Faurdal D."/>
            <person name="Vuksanovic O."/>
            <person name="Mourched A.-S."/>
            <person name="Charusanti P."/>
            <person name="Shaw S."/>
            <person name="Blin K."/>
            <person name="Weber T."/>
        </authorList>
    </citation>
    <scope>NUCLEOTIDE SEQUENCE</scope>
    <source>
        <strain evidence="1">NBC_00222</strain>
    </source>
</reference>
<organism evidence="1 2">
    <name type="scientific">Kitasatospora purpeofusca</name>
    <dbReference type="NCBI Taxonomy" id="67352"/>
    <lineage>
        <taxon>Bacteria</taxon>
        <taxon>Bacillati</taxon>
        <taxon>Actinomycetota</taxon>
        <taxon>Actinomycetes</taxon>
        <taxon>Kitasatosporales</taxon>
        <taxon>Streptomycetaceae</taxon>
        <taxon>Kitasatospora</taxon>
    </lineage>
</organism>
<evidence type="ECO:0000313" key="1">
    <source>
        <dbReference type="EMBL" id="WUQ88564.1"/>
    </source>
</evidence>
<dbReference type="EMBL" id="CP108110">
    <property type="protein sequence ID" value="WUQ88564.1"/>
    <property type="molecule type" value="Genomic_DNA"/>
</dbReference>
<evidence type="ECO:0008006" key="3">
    <source>
        <dbReference type="Google" id="ProtNLM"/>
    </source>
</evidence>
<protein>
    <recommendedName>
        <fullName evidence="3">Phage protein D</fullName>
    </recommendedName>
</protein>
<gene>
    <name evidence="1" type="ORF">OHA16_39570</name>
</gene>
<dbReference type="Proteomes" id="UP001432222">
    <property type="component" value="Chromosome"/>
</dbReference>